<dbReference type="Gene3D" id="2.40.128.110">
    <property type="entry name" value="Lipid/polyisoprenoid-binding, YceI-like"/>
    <property type="match status" value="1"/>
</dbReference>
<dbReference type="AlphaFoldDB" id="A0A3D8IZA2"/>
<dbReference type="InterPro" id="IPR036761">
    <property type="entry name" value="TTHA0802/YceI-like_sf"/>
</dbReference>
<feature type="domain" description="Lipid/polyisoprenoid-binding YceI-like" evidence="2">
    <location>
        <begin position="20"/>
        <end position="181"/>
    </location>
</feature>
<dbReference type="RefSeq" id="WP_115569697.1">
    <property type="nucleotide sequence ID" value="NZ_NXLV01000008.1"/>
</dbReference>
<dbReference type="PANTHER" id="PTHR34406:SF1">
    <property type="entry name" value="PROTEIN YCEI"/>
    <property type="match status" value="1"/>
</dbReference>
<dbReference type="SMART" id="SM00867">
    <property type="entry name" value="YceI"/>
    <property type="match status" value="1"/>
</dbReference>
<dbReference type="Proteomes" id="UP000257045">
    <property type="component" value="Unassembled WGS sequence"/>
</dbReference>
<keyword evidence="1" id="KW-0732">Signal</keyword>
<keyword evidence="4" id="KW-1185">Reference proteome</keyword>
<protein>
    <submittedName>
        <fullName evidence="3">Polyisoprenoid-binding protein</fullName>
    </submittedName>
</protein>
<dbReference type="InterPro" id="IPR007372">
    <property type="entry name" value="Lipid/polyisoprenoid-bd_YceI"/>
</dbReference>
<proteinExistence type="predicted"/>
<gene>
    <name evidence="3" type="ORF">CQA58_05370</name>
</gene>
<feature type="signal peptide" evidence="1">
    <location>
        <begin position="1"/>
        <end position="18"/>
    </location>
</feature>
<evidence type="ECO:0000259" key="2">
    <source>
        <dbReference type="SMART" id="SM00867"/>
    </source>
</evidence>
<dbReference type="OrthoDB" id="9811006at2"/>
<organism evidence="3 4">
    <name type="scientific">Helicobacter brantae</name>
    <dbReference type="NCBI Taxonomy" id="375927"/>
    <lineage>
        <taxon>Bacteria</taxon>
        <taxon>Pseudomonadati</taxon>
        <taxon>Campylobacterota</taxon>
        <taxon>Epsilonproteobacteria</taxon>
        <taxon>Campylobacterales</taxon>
        <taxon>Helicobacteraceae</taxon>
        <taxon>Helicobacter</taxon>
    </lineage>
</organism>
<dbReference type="SUPFAM" id="SSF101874">
    <property type="entry name" value="YceI-like"/>
    <property type="match status" value="1"/>
</dbReference>
<sequence length="182" mass="19876">MKKSLATLSLATLMSLGAVEFVIDKAHSSVDFKTKHLLVSNVSGSFESFSGKIDLDVASKTLKAFEGEIVIGSVNTKNDGRDNHLKSQDFFDALAYPKGYFKMQRQEGDKLYGTLTLRGISKPVVFDVSVSDMVKNPKSKKDVVALEIEGDIKRKDFGIGSSVPDAVVSDKIKISINLELNK</sequence>
<reference evidence="3 4" key="1">
    <citation type="submission" date="2018-04" db="EMBL/GenBank/DDBJ databases">
        <title>Novel Campyloabacter and Helicobacter Species and Strains.</title>
        <authorList>
            <person name="Mannion A.J."/>
            <person name="Shen Z."/>
            <person name="Fox J.G."/>
        </authorList>
    </citation>
    <scope>NUCLEOTIDE SEQUENCE [LARGE SCALE GENOMIC DNA]</scope>
    <source>
        <strain evidence="3 4">MIT 04-9366</strain>
    </source>
</reference>
<name>A0A3D8IZA2_9HELI</name>
<evidence type="ECO:0000313" key="3">
    <source>
        <dbReference type="EMBL" id="RDU70602.1"/>
    </source>
</evidence>
<dbReference type="EMBL" id="NXLV01000008">
    <property type="protein sequence ID" value="RDU70602.1"/>
    <property type="molecule type" value="Genomic_DNA"/>
</dbReference>
<feature type="chain" id="PRO_5017657638" evidence="1">
    <location>
        <begin position="19"/>
        <end position="182"/>
    </location>
</feature>
<dbReference type="PANTHER" id="PTHR34406">
    <property type="entry name" value="PROTEIN YCEI"/>
    <property type="match status" value="1"/>
</dbReference>
<evidence type="ECO:0000256" key="1">
    <source>
        <dbReference type="SAM" id="SignalP"/>
    </source>
</evidence>
<comment type="caution">
    <text evidence="3">The sequence shown here is derived from an EMBL/GenBank/DDBJ whole genome shotgun (WGS) entry which is preliminary data.</text>
</comment>
<evidence type="ECO:0000313" key="4">
    <source>
        <dbReference type="Proteomes" id="UP000257045"/>
    </source>
</evidence>
<dbReference type="Pfam" id="PF04264">
    <property type="entry name" value="YceI"/>
    <property type="match status" value="1"/>
</dbReference>
<accession>A0A3D8IZA2</accession>